<reference evidence="4 5" key="1">
    <citation type="submission" date="2019-04" db="EMBL/GenBank/DDBJ databases">
        <title>High contiguity whole genome sequence and gene annotation resource for two Venturia nashicola isolates.</title>
        <authorList>
            <person name="Prokchorchik M."/>
            <person name="Won K."/>
            <person name="Lee Y."/>
            <person name="Choi E.D."/>
            <person name="Segonzac C."/>
            <person name="Sohn K.H."/>
        </authorList>
    </citation>
    <scope>NUCLEOTIDE SEQUENCE [LARGE SCALE GENOMIC DNA]</scope>
    <source>
        <strain evidence="4 5">PRI2</strain>
    </source>
</reference>
<keyword evidence="1" id="KW-0560">Oxidoreductase</keyword>
<evidence type="ECO:0000313" key="5">
    <source>
        <dbReference type="Proteomes" id="UP000298493"/>
    </source>
</evidence>
<dbReference type="InterPro" id="IPR029752">
    <property type="entry name" value="D-isomer_DH_CS1"/>
</dbReference>
<dbReference type="InterPro" id="IPR036291">
    <property type="entry name" value="NAD(P)-bd_dom_sf"/>
</dbReference>
<dbReference type="OrthoDB" id="298012at2759"/>
<dbReference type="PROSITE" id="PS00065">
    <property type="entry name" value="D_2_HYDROXYACID_DH_1"/>
    <property type="match status" value="1"/>
</dbReference>
<evidence type="ECO:0000259" key="3">
    <source>
        <dbReference type="Pfam" id="PF02826"/>
    </source>
</evidence>
<keyword evidence="5" id="KW-1185">Reference proteome</keyword>
<proteinExistence type="predicted"/>
<dbReference type="PANTHER" id="PTHR43333">
    <property type="entry name" value="2-HACID_DH_C DOMAIN-CONTAINING PROTEIN"/>
    <property type="match status" value="1"/>
</dbReference>
<keyword evidence="2" id="KW-0520">NAD</keyword>
<organism evidence="4 5">
    <name type="scientific">Venturia nashicola</name>
    <dbReference type="NCBI Taxonomy" id="86259"/>
    <lineage>
        <taxon>Eukaryota</taxon>
        <taxon>Fungi</taxon>
        <taxon>Dikarya</taxon>
        <taxon>Ascomycota</taxon>
        <taxon>Pezizomycotina</taxon>
        <taxon>Dothideomycetes</taxon>
        <taxon>Pleosporomycetidae</taxon>
        <taxon>Venturiales</taxon>
        <taxon>Venturiaceae</taxon>
        <taxon>Venturia</taxon>
    </lineage>
</organism>
<protein>
    <submittedName>
        <fullName evidence="4">NAD(P)-binding domain</fullName>
    </submittedName>
</protein>
<dbReference type="PANTHER" id="PTHR43333:SF1">
    <property type="entry name" value="D-ISOMER SPECIFIC 2-HYDROXYACID DEHYDROGENASE NAD-BINDING DOMAIN-CONTAINING PROTEIN"/>
    <property type="match status" value="1"/>
</dbReference>
<dbReference type="CDD" id="cd12163">
    <property type="entry name" value="2-Hacid_dh_5"/>
    <property type="match status" value="1"/>
</dbReference>
<dbReference type="GO" id="GO:0051287">
    <property type="term" value="F:NAD binding"/>
    <property type="evidence" value="ECO:0007669"/>
    <property type="project" value="InterPro"/>
</dbReference>
<dbReference type="SUPFAM" id="SSF52283">
    <property type="entry name" value="Formate/glycerate dehydrogenase catalytic domain-like"/>
    <property type="match status" value="1"/>
</dbReference>
<dbReference type="InterPro" id="IPR006140">
    <property type="entry name" value="D-isomer_DH_NAD-bd"/>
</dbReference>
<evidence type="ECO:0000256" key="2">
    <source>
        <dbReference type="ARBA" id="ARBA00023027"/>
    </source>
</evidence>
<comment type="caution">
    <text evidence="4">The sequence shown here is derived from an EMBL/GenBank/DDBJ whole genome shotgun (WGS) entry which is preliminary data.</text>
</comment>
<feature type="domain" description="D-isomer specific 2-hydroxyacid dehydrogenase NAD-binding" evidence="3">
    <location>
        <begin position="227"/>
        <end position="328"/>
    </location>
</feature>
<feature type="domain" description="D-isomer specific 2-hydroxyacid dehydrogenase NAD-binding" evidence="3">
    <location>
        <begin position="128"/>
        <end position="202"/>
    </location>
</feature>
<evidence type="ECO:0000256" key="1">
    <source>
        <dbReference type="ARBA" id="ARBA00023002"/>
    </source>
</evidence>
<accession>A0A4Z1P8U0</accession>
<name>A0A4Z1P8U0_9PEZI</name>
<dbReference type="SUPFAM" id="SSF51735">
    <property type="entry name" value="NAD(P)-binding Rossmann-fold domains"/>
    <property type="match status" value="1"/>
</dbReference>
<dbReference type="GO" id="GO:0016491">
    <property type="term" value="F:oxidoreductase activity"/>
    <property type="evidence" value="ECO:0007669"/>
    <property type="project" value="UniProtKB-KW"/>
</dbReference>
<dbReference type="Pfam" id="PF02826">
    <property type="entry name" value="2-Hacid_dh_C"/>
    <property type="match status" value="2"/>
</dbReference>
<sequence>MGGGPIQLEEVIQFALPWPEPSETLDRIRKTHPHVKIRYFHVLTSNTGQDQDVCQLNFPLELFKDATILVTLRTFPPSPSDAPKLKLVHVVSAGADAVVKSRVFQETNIPFTNSSGIHGPQITEWFVMTALAHSHHYNVLYEQQKKQEWAPQRGRIVRDLVGQKLGVLGYGSIGRQSANVARAMGMEVIAYTATPKDTPEKKADHGFVVPGTGDKDGHIPSEWYSGLDKKSLHNFLAQDIDILLVSVPLTEQTRHFLSTEEFDILSSRKKTFISNIARGPIIDQAALVKALNEGKLRGAALDVTDPEPLPADDPLWKASNVTITPHISGASVAYADRSIQVLELNLDNLLKGKPLINTIDRKKGY</sequence>
<dbReference type="Proteomes" id="UP000298493">
    <property type="component" value="Unassembled WGS sequence"/>
</dbReference>
<evidence type="ECO:0000313" key="4">
    <source>
        <dbReference type="EMBL" id="TID17070.1"/>
    </source>
</evidence>
<gene>
    <name evidence="4" type="ORF">E6O75_ATG09836</name>
</gene>
<dbReference type="AlphaFoldDB" id="A0A4Z1P8U0"/>
<dbReference type="EMBL" id="SNSC02000017">
    <property type="protein sequence ID" value="TID17070.1"/>
    <property type="molecule type" value="Genomic_DNA"/>
</dbReference>
<dbReference type="STRING" id="86259.A0A4Z1P8U0"/>
<dbReference type="Gene3D" id="3.40.50.720">
    <property type="entry name" value="NAD(P)-binding Rossmann-like Domain"/>
    <property type="match status" value="2"/>
</dbReference>